<dbReference type="Proteomes" id="UP000019763">
    <property type="component" value="Unassembled WGS sequence"/>
</dbReference>
<dbReference type="PROSITE" id="PS51186">
    <property type="entry name" value="GNAT"/>
    <property type="match status" value="1"/>
</dbReference>
<dbReference type="RefSeq" id="XP_011131362.1">
    <property type="nucleotide sequence ID" value="XM_011133060.1"/>
</dbReference>
<dbReference type="Gene3D" id="3.40.630.30">
    <property type="match status" value="1"/>
</dbReference>
<proteinExistence type="predicted"/>
<dbReference type="OrthoDB" id="10039976at2759"/>
<keyword evidence="3" id="KW-1185">Reference proteome</keyword>
<accession>A0A023B3V9</accession>
<dbReference type="VEuPathDB" id="CryptoDB:GNI_106070"/>
<sequence length="189" mass="21599">MVEAAPVKPDHSCDEVTVVCDTKVLTTKTESYHVSDIGVRQLSECRVPNLVLKPMTIEDYDRVRDILPSVTRCSSRYSRETVEQMLQFPSFFPFIIVDTLNDTLIGYAEVHRMPHLGRGMDGRLEKVIIKEEYRGKKVAQVACRELMDIAKNVLNCGRCDLTVEKPDAMTVYERLGFEPVSTNVWRLML</sequence>
<name>A0A023B3V9_GRENI</name>
<dbReference type="eggNOG" id="ENOG502S75C">
    <property type="taxonomic scope" value="Eukaryota"/>
</dbReference>
<gene>
    <name evidence="2" type="ORF">GNI_106070</name>
</gene>
<protein>
    <submittedName>
        <fullName evidence="2">Acetyltransferase domain protein</fullName>
    </submittedName>
</protein>
<evidence type="ECO:0000259" key="1">
    <source>
        <dbReference type="PROSITE" id="PS51186"/>
    </source>
</evidence>
<organism evidence="2 3">
    <name type="scientific">Gregarina niphandrodes</name>
    <name type="common">Septate eugregarine</name>
    <dbReference type="NCBI Taxonomy" id="110365"/>
    <lineage>
        <taxon>Eukaryota</taxon>
        <taxon>Sar</taxon>
        <taxon>Alveolata</taxon>
        <taxon>Apicomplexa</taxon>
        <taxon>Conoidasida</taxon>
        <taxon>Gregarinasina</taxon>
        <taxon>Eugregarinorida</taxon>
        <taxon>Gregarinidae</taxon>
        <taxon>Gregarina</taxon>
    </lineage>
</organism>
<dbReference type="EMBL" id="AFNH02000790">
    <property type="protein sequence ID" value="EZG56043.1"/>
    <property type="molecule type" value="Genomic_DNA"/>
</dbReference>
<evidence type="ECO:0000313" key="2">
    <source>
        <dbReference type="EMBL" id="EZG56043.1"/>
    </source>
</evidence>
<dbReference type="Pfam" id="PF00583">
    <property type="entry name" value="Acetyltransf_1"/>
    <property type="match status" value="1"/>
</dbReference>
<dbReference type="InterPro" id="IPR000182">
    <property type="entry name" value="GNAT_dom"/>
</dbReference>
<reference evidence="2" key="1">
    <citation type="submission" date="2013-12" db="EMBL/GenBank/DDBJ databases">
        <authorList>
            <person name="Omoto C.K."/>
            <person name="Sibley D."/>
            <person name="Venepally P."/>
            <person name="Hadjithomas M."/>
            <person name="Karamycheva S."/>
            <person name="Brunk B."/>
            <person name="Roos D."/>
            <person name="Caler E."/>
            <person name="Lorenzi H."/>
        </authorList>
    </citation>
    <scope>NUCLEOTIDE SEQUENCE</scope>
</reference>
<dbReference type="CDD" id="cd04301">
    <property type="entry name" value="NAT_SF"/>
    <property type="match status" value="1"/>
</dbReference>
<dbReference type="GO" id="GO:0016747">
    <property type="term" value="F:acyltransferase activity, transferring groups other than amino-acyl groups"/>
    <property type="evidence" value="ECO:0007669"/>
    <property type="project" value="InterPro"/>
</dbReference>
<dbReference type="OMA" id="CACAGEQ"/>
<evidence type="ECO:0000313" key="3">
    <source>
        <dbReference type="Proteomes" id="UP000019763"/>
    </source>
</evidence>
<dbReference type="AlphaFoldDB" id="A0A023B3V9"/>
<comment type="caution">
    <text evidence="2">The sequence shown here is derived from an EMBL/GenBank/DDBJ whole genome shotgun (WGS) entry which is preliminary data.</text>
</comment>
<dbReference type="InterPro" id="IPR016181">
    <property type="entry name" value="Acyl_CoA_acyltransferase"/>
</dbReference>
<dbReference type="SUPFAM" id="SSF55729">
    <property type="entry name" value="Acyl-CoA N-acyltransferases (Nat)"/>
    <property type="match status" value="1"/>
</dbReference>
<feature type="domain" description="N-acetyltransferase" evidence="1">
    <location>
        <begin position="50"/>
        <end position="189"/>
    </location>
</feature>
<dbReference type="GeneID" id="22913782"/>